<reference evidence="3 4" key="2">
    <citation type="submission" date="2024-07" db="EMBL/GenBank/DDBJ databases">
        <authorList>
            <person name="Akdeniz Z."/>
        </authorList>
    </citation>
    <scope>NUCLEOTIDE SEQUENCE [LARGE SCALE GENOMIC DNA]</scope>
</reference>
<feature type="transmembrane region" description="Helical" evidence="1">
    <location>
        <begin position="119"/>
        <end position="139"/>
    </location>
</feature>
<comment type="caution">
    <text evidence="2">The sequence shown here is derived from an EMBL/GenBank/DDBJ whole genome shotgun (WGS) entry which is preliminary data.</text>
</comment>
<keyword evidence="1" id="KW-1133">Transmembrane helix</keyword>
<sequence length="142" mass="16569">MTHLTVTVSMISCHQHQGPIQSFHLHLVNHDNQQIQTQLQQRLRLNISQFCWEKVQVLLGVQRYWEISGFCAGKQPAIISNKNIKNKNWEIPSKKQTYQIWVDTSNIILIQRNRHISGFICRLCVPNINLVLFISSTMISMM</sequence>
<keyword evidence="4" id="KW-1185">Reference proteome</keyword>
<evidence type="ECO:0000313" key="2">
    <source>
        <dbReference type="EMBL" id="CAI9977065.1"/>
    </source>
</evidence>
<reference evidence="2" key="1">
    <citation type="submission" date="2023-06" db="EMBL/GenBank/DDBJ databases">
        <authorList>
            <person name="Kurt Z."/>
        </authorList>
    </citation>
    <scope>NUCLEOTIDE SEQUENCE</scope>
</reference>
<organism evidence="2">
    <name type="scientific">Hexamita inflata</name>
    <dbReference type="NCBI Taxonomy" id="28002"/>
    <lineage>
        <taxon>Eukaryota</taxon>
        <taxon>Metamonada</taxon>
        <taxon>Diplomonadida</taxon>
        <taxon>Hexamitidae</taxon>
        <taxon>Hexamitinae</taxon>
        <taxon>Hexamita</taxon>
    </lineage>
</organism>
<dbReference type="AlphaFoldDB" id="A0AA86UYE7"/>
<dbReference type="Proteomes" id="UP001642409">
    <property type="component" value="Unassembled WGS sequence"/>
</dbReference>
<evidence type="ECO:0000256" key="1">
    <source>
        <dbReference type="SAM" id="Phobius"/>
    </source>
</evidence>
<dbReference type="EMBL" id="CAXDID020000022">
    <property type="protein sequence ID" value="CAL5987982.1"/>
    <property type="molecule type" value="Genomic_DNA"/>
</dbReference>
<evidence type="ECO:0000313" key="4">
    <source>
        <dbReference type="Proteomes" id="UP001642409"/>
    </source>
</evidence>
<keyword evidence="1" id="KW-0812">Transmembrane</keyword>
<evidence type="ECO:0000313" key="3">
    <source>
        <dbReference type="EMBL" id="CAL5987982.1"/>
    </source>
</evidence>
<keyword evidence="1" id="KW-0472">Membrane</keyword>
<name>A0AA86UYE7_9EUKA</name>
<protein>
    <submittedName>
        <fullName evidence="3">Hypothetical_protein</fullName>
    </submittedName>
</protein>
<gene>
    <name evidence="3" type="ORF">HINF_LOCUS10147</name>
    <name evidence="2" type="ORF">HINF_LOCUS64710</name>
</gene>
<proteinExistence type="predicted"/>
<accession>A0AA86UYE7</accession>
<dbReference type="EMBL" id="CATOUU010001177">
    <property type="protein sequence ID" value="CAI9977065.1"/>
    <property type="molecule type" value="Genomic_DNA"/>
</dbReference>